<dbReference type="Gramene" id="TraesPARA_EIv1.0_2217830.1">
    <property type="protein sequence ID" value="TraesPARA_EIv1.0_2217830.1.CDS1"/>
    <property type="gene ID" value="TraesPARA_EIv1.0_2217830"/>
</dbReference>
<dbReference type="PANTHER" id="PTHR13068">
    <property type="entry name" value="CGI-12 PROTEIN-RELATED"/>
    <property type="match status" value="1"/>
</dbReference>
<dbReference type="Pfam" id="PF02536">
    <property type="entry name" value="mTERF"/>
    <property type="match status" value="1"/>
</dbReference>
<evidence type="ECO:0000313" key="5">
    <source>
        <dbReference type="Proteomes" id="UP000019116"/>
    </source>
</evidence>
<dbReference type="PaxDb" id="4565-Traes_6DS_F6C7E588F.1"/>
<sequence>MLKRENHLLSADLDKVVKPNAVFLRDCGLGDCDIAKLCIHGPRMLTTNPERVWAMVACAEGIGVPRGSGMFRQALQAVAFLSEEKIAAKVDYLKNTFRWSDAEVSIALRKYPGVLRKSKGSLKRRSEFLVSKVGLEPVYIAHRSDILAYSMEGRLRPRYYVIKFLRQNGLLDRDLSLHTAVKMTEKVFVEKLICPHKEAAPHLAEDYAAACKGELPTNFRFT</sequence>
<dbReference type="GO" id="GO:0009507">
    <property type="term" value="C:chloroplast"/>
    <property type="evidence" value="ECO:0000318"/>
    <property type="project" value="GO_Central"/>
</dbReference>
<evidence type="ECO:0000313" key="4">
    <source>
        <dbReference type="EnsemblPlants" id="TraesCS6D02G036900.1.cds1"/>
    </source>
</evidence>
<keyword evidence="2" id="KW-0804">Transcription</keyword>
<dbReference type="Gene3D" id="1.25.70.10">
    <property type="entry name" value="Transcription termination factor 3, mitochondrial"/>
    <property type="match status" value="1"/>
</dbReference>
<dbReference type="AlphaFoldDB" id="A0A3B6QC21"/>
<accession>A0A3B6QC21</accession>
<dbReference type="FunFam" id="1.25.70.10:FF:000001">
    <property type="entry name" value="Mitochondrial transcription termination factor-like"/>
    <property type="match status" value="1"/>
</dbReference>
<evidence type="ECO:0000256" key="3">
    <source>
        <dbReference type="ARBA" id="ARBA00022946"/>
    </source>
</evidence>
<comment type="similarity">
    <text evidence="1">Belongs to the mTERF family.</text>
</comment>
<dbReference type="Proteomes" id="UP000019116">
    <property type="component" value="Chromosome 6D"/>
</dbReference>
<keyword evidence="2" id="KW-0806">Transcription termination</keyword>
<dbReference type="Gramene" id="TraesCAD_scaffold_053578_01G000500.1">
    <property type="protein sequence ID" value="TraesCAD_scaffold_053578_01G000500.1"/>
    <property type="gene ID" value="TraesCAD_scaffold_053578_01G000500"/>
</dbReference>
<dbReference type="Gramene" id="TraesCS6D02G036900.1">
    <property type="protein sequence ID" value="TraesCS6D02G036900.1.cds1"/>
    <property type="gene ID" value="TraesCS6D02G036900"/>
</dbReference>
<reference evidence="4" key="2">
    <citation type="submission" date="2018-10" db="UniProtKB">
        <authorList>
            <consortium name="EnsemblPlants"/>
        </authorList>
    </citation>
    <scope>IDENTIFICATION</scope>
</reference>
<dbReference type="STRING" id="4565.A0A3B6QC21"/>
<dbReference type="Gramene" id="TraesCLE_scaffold_143622_01G000100.1">
    <property type="protein sequence ID" value="TraesCLE_scaffold_143622_01G000100.1"/>
    <property type="gene ID" value="TraesCLE_scaffold_143622_01G000100"/>
</dbReference>
<protein>
    <submittedName>
        <fullName evidence="4">Uncharacterized protein</fullName>
    </submittedName>
</protein>
<dbReference type="Gramene" id="TraesCS6D03G0074400.1">
    <property type="protein sequence ID" value="TraesCS6D03G0074400.1.CDS1"/>
    <property type="gene ID" value="TraesCS6D03G0074400"/>
</dbReference>
<dbReference type="EnsemblPlants" id="TraesCS6D02G036900.1">
    <property type="protein sequence ID" value="TraesCS6D02G036900.1.cds1"/>
    <property type="gene ID" value="TraesCS6D02G036900"/>
</dbReference>
<dbReference type="SMR" id="A0A3B6QC21"/>
<dbReference type="Gramene" id="TraesRN6D0100081100.1">
    <property type="protein sequence ID" value="TraesRN6D0100081100.1"/>
    <property type="gene ID" value="TraesRN6D0100081100"/>
</dbReference>
<dbReference type="InterPro" id="IPR003690">
    <property type="entry name" value="MTERF"/>
</dbReference>
<reference evidence="4" key="1">
    <citation type="submission" date="2018-08" db="EMBL/GenBank/DDBJ databases">
        <authorList>
            <person name="Rossello M."/>
        </authorList>
    </citation>
    <scope>NUCLEOTIDE SEQUENCE [LARGE SCALE GENOMIC DNA]</scope>
    <source>
        <strain evidence="4">cv. Chinese Spring</strain>
    </source>
</reference>
<dbReference type="OMA" id="DRHENAV"/>
<dbReference type="Gramene" id="TraesROB_scaffold_027130_01G000100.1">
    <property type="protein sequence ID" value="TraesROB_scaffold_027130_01G000100.1"/>
    <property type="gene ID" value="TraesROB_scaffold_027130_01G000100"/>
</dbReference>
<dbReference type="GO" id="GO:0003676">
    <property type="term" value="F:nucleic acid binding"/>
    <property type="evidence" value="ECO:0007669"/>
    <property type="project" value="InterPro"/>
</dbReference>
<dbReference type="PANTHER" id="PTHR13068:SF148">
    <property type="entry name" value="PORR DOMAIN-CONTAINING PROTEIN"/>
    <property type="match status" value="1"/>
</dbReference>
<keyword evidence="5" id="KW-1185">Reference proteome</keyword>
<name>A0A3B6QC21_WHEAT</name>
<evidence type="ECO:0000256" key="1">
    <source>
        <dbReference type="ARBA" id="ARBA00007692"/>
    </source>
</evidence>
<dbReference type="GO" id="GO:0009658">
    <property type="term" value="P:chloroplast organization"/>
    <property type="evidence" value="ECO:0000318"/>
    <property type="project" value="GO_Central"/>
</dbReference>
<dbReference type="GO" id="GO:0006353">
    <property type="term" value="P:DNA-templated transcription termination"/>
    <property type="evidence" value="ECO:0007669"/>
    <property type="project" value="UniProtKB-KW"/>
</dbReference>
<evidence type="ECO:0000256" key="2">
    <source>
        <dbReference type="ARBA" id="ARBA00022472"/>
    </source>
</evidence>
<keyword evidence="2" id="KW-0805">Transcription regulation</keyword>
<proteinExistence type="inferred from homology"/>
<dbReference type="Gramene" id="TraesWEE_scaffold_074854_01G000400.1">
    <property type="protein sequence ID" value="TraesWEE_scaffold_074854_01G000400.1"/>
    <property type="gene ID" value="TraesWEE_scaffold_074854_01G000400"/>
</dbReference>
<dbReference type="InterPro" id="IPR038538">
    <property type="entry name" value="MTERF_sf"/>
</dbReference>
<dbReference type="OrthoDB" id="637682at2759"/>
<keyword evidence="3" id="KW-0809">Transit peptide</keyword>
<organism evidence="4">
    <name type="scientific">Triticum aestivum</name>
    <name type="common">Wheat</name>
    <dbReference type="NCBI Taxonomy" id="4565"/>
    <lineage>
        <taxon>Eukaryota</taxon>
        <taxon>Viridiplantae</taxon>
        <taxon>Streptophyta</taxon>
        <taxon>Embryophyta</taxon>
        <taxon>Tracheophyta</taxon>
        <taxon>Spermatophyta</taxon>
        <taxon>Magnoliopsida</taxon>
        <taxon>Liliopsida</taxon>
        <taxon>Poales</taxon>
        <taxon>Poaceae</taxon>
        <taxon>BOP clade</taxon>
        <taxon>Pooideae</taxon>
        <taxon>Triticodae</taxon>
        <taxon>Triticeae</taxon>
        <taxon>Triticinae</taxon>
        <taxon>Triticum</taxon>
    </lineage>
</organism>